<reference evidence="3" key="1">
    <citation type="submission" date="2021-05" db="EMBL/GenBank/DDBJ databases">
        <title>Comparative genomics of three Colletotrichum scovillei strains and genetic complementation revealed genes involved fungal growth and virulence on chili pepper.</title>
        <authorList>
            <person name="Hsieh D.-K."/>
            <person name="Chuang S.-C."/>
            <person name="Chen C.-Y."/>
            <person name="Chao Y.-T."/>
            <person name="Lu M.-Y.J."/>
            <person name="Lee M.-H."/>
            <person name="Shih M.-C."/>
        </authorList>
    </citation>
    <scope>NUCLEOTIDE SEQUENCE</scope>
    <source>
        <strain evidence="3">Coll-153</strain>
    </source>
</reference>
<feature type="domain" description="Nephrocystin 3-like N-terminal" evidence="2">
    <location>
        <begin position="8"/>
        <end position="125"/>
    </location>
</feature>
<name>A0A9P7UHG5_9PEZI</name>
<gene>
    <name evidence="3" type="ORF">JMJ77_004699</name>
</gene>
<dbReference type="EMBL" id="JAESDN010000001">
    <property type="protein sequence ID" value="KAG7057310.1"/>
    <property type="molecule type" value="Genomic_DNA"/>
</dbReference>
<dbReference type="PANTHER" id="PTHR40619:SF3">
    <property type="entry name" value="FUNGAL STAND N-TERMINAL GOODBYE DOMAIN-CONTAINING PROTEIN"/>
    <property type="match status" value="1"/>
</dbReference>
<keyword evidence="1" id="KW-0677">Repeat</keyword>
<dbReference type="InterPro" id="IPR056884">
    <property type="entry name" value="NPHP3-like_N"/>
</dbReference>
<comment type="caution">
    <text evidence="3">The sequence shown here is derived from an EMBL/GenBank/DDBJ whole genome shotgun (WGS) entry which is preliminary data.</text>
</comment>
<evidence type="ECO:0000259" key="2">
    <source>
        <dbReference type="Pfam" id="PF24883"/>
    </source>
</evidence>
<evidence type="ECO:0000313" key="3">
    <source>
        <dbReference type="EMBL" id="KAG7057310.1"/>
    </source>
</evidence>
<dbReference type="Pfam" id="PF24883">
    <property type="entry name" value="NPHP3_N"/>
    <property type="match status" value="1"/>
</dbReference>
<dbReference type="PANTHER" id="PTHR40619">
    <property type="entry name" value="FUNGAL STAND N-TERMINAL GOODBYE DOMAIN-CONTAINING PROTEIN"/>
    <property type="match status" value="1"/>
</dbReference>
<keyword evidence="4" id="KW-1185">Reference proteome</keyword>
<evidence type="ECO:0000256" key="1">
    <source>
        <dbReference type="ARBA" id="ARBA00022737"/>
    </source>
</evidence>
<proteinExistence type="predicted"/>
<protein>
    <recommendedName>
        <fullName evidence="2">Nephrocystin 3-like N-terminal domain-containing protein</fullName>
    </recommendedName>
</protein>
<evidence type="ECO:0000313" key="4">
    <source>
        <dbReference type="Proteomes" id="UP000699042"/>
    </source>
</evidence>
<sequence>MVGDTPLSVVCAKHVDTIRQDMDSSKLVHVLSLVFFCSRQRDNHRENTGTSMIRSFIAQLIRLHKELNLGILSLEKQSSAGQAIIRERKVEDLCLEFRNLVKAFGPTTTIVCFIEGLGFCRERNYWAEVNTVISCLDELSLGLTHSVFANRSGQYFLNTKVWFRDIRFQQHTRLFDQC</sequence>
<dbReference type="AlphaFoldDB" id="A0A9P7UHG5"/>
<dbReference type="Proteomes" id="UP000699042">
    <property type="component" value="Unassembled WGS sequence"/>
</dbReference>
<organism evidence="3 4">
    <name type="scientific">Colletotrichum scovillei</name>
    <dbReference type="NCBI Taxonomy" id="1209932"/>
    <lineage>
        <taxon>Eukaryota</taxon>
        <taxon>Fungi</taxon>
        <taxon>Dikarya</taxon>
        <taxon>Ascomycota</taxon>
        <taxon>Pezizomycotina</taxon>
        <taxon>Sordariomycetes</taxon>
        <taxon>Hypocreomycetidae</taxon>
        <taxon>Glomerellales</taxon>
        <taxon>Glomerellaceae</taxon>
        <taxon>Colletotrichum</taxon>
        <taxon>Colletotrichum acutatum species complex</taxon>
    </lineage>
</organism>
<accession>A0A9P7UHG5</accession>